<dbReference type="EMBL" id="CP017415">
    <property type="protein sequence ID" value="AOU97251.1"/>
    <property type="molecule type" value="Genomic_DNA"/>
</dbReference>
<dbReference type="CDD" id="cd02017">
    <property type="entry name" value="TPP_E1_EcPDC_like"/>
    <property type="match status" value="1"/>
</dbReference>
<evidence type="ECO:0000256" key="2">
    <source>
        <dbReference type="ARBA" id="ARBA00003157"/>
    </source>
</evidence>
<dbReference type="AlphaFoldDB" id="A0A1D8ILH2"/>
<keyword evidence="6 9" id="KW-0786">Thiamine pyrophosphate</keyword>
<feature type="binding site" evidence="10">
    <location>
        <position position="231"/>
    </location>
    <ligand>
        <name>Mg(2+)</name>
        <dbReference type="ChEBI" id="CHEBI:18420"/>
    </ligand>
</feature>
<dbReference type="FunFam" id="3.40.50.970:FF:000011">
    <property type="entry name" value="Pyruvate dehydrogenase E1 component"/>
    <property type="match status" value="1"/>
</dbReference>
<proteinExistence type="predicted"/>
<dbReference type="Proteomes" id="UP000095401">
    <property type="component" value="Chromosome"/>
</dbReference>
<evidence type="ECO:0000256" key="5">
    <source>
        <dbReference type="ARBA" id="ARBA00023002"/>
    </source>
</evidence>
<feature type="binding site" evidence="10">
    <location>
        <position position="263"/>
    </location>
    <ligand>
        <name>Mg(2+)</name>
        <dbReference type="ChEBI" id="CHEBI:18420"/>
    </ligand>
</feature>
<feature type="domain" description="Transketolase N-terminal" evidence="11">
    <location>
        <begin position="85"/>
        <end position="293"/>
    </location>
</feature>
<keyword evidence="7 9" id="KW-0670">Pyruvate</keyword>
<dbReference type="Gene3D" id="3.40.50.920">
    <property type="match status" value="1"/>
</dbReference>
<dbReference type="Gene3D" id="3.40.50.970">
    <property type="match status" value="2"/>
</dbReference>
<evidence type="ECO:0000256" key="9">
    <source>
        <dbReference type="PIRNR" id="PIRNR000156"/>
    </source>
</evidence>
<dbReference type="SUPFAM" id="SSF52922">
    <property type="entry name" value="TK C-terminal domain-like"/>
    <property type="match status" value="1"/>
</dbReference>
<dbReference type="InterPro" id="IPR055152">
    <property type="entry name" value="Transketolase-like_C_2"/>
</dbReference>
<dbReference type="RefSeq" id="WP_070077639.1">
    <property type="nucleotide sequence ID" value="NZ_CP017415.1"/>
</dbReference>
<evidence type="ECO:0000256" key="6">
    <source>
        <dbReference type="ARBA" id="ARBA00023052"/>
    </source>
</evidence>
<dbReference type="GO" id="GO:0004739">
    <property type="term" value="F:pyruvate dehydrogenase (acetyl-transferring) activity"/>
    <property type="evidence" value="ECO:0007669"/>
    <property type="project" value="UniProtKB-EC"/>
</dbReference>
<dbReference type="GO" id="GO:0046872">
    <property type="term" value="F:metal ion binding"/>
    <property type="evidence" value="ECO:0007669"/>
    <property type="project" value="UniProtKB-KW"/>
</dbReference>
<dbReference type="Pfam" id="PF22613">
    <property type="entry name" value="Transketolase_C_1"/>
    <property type="match status" value="1"/>
</dbReference>
<keyword evidence="10" id="KW-0479">Metal-binding</keyword>
<dbReference type="InterPro" id="IPR009014">
    <property type="entry name" value="Transketo_C/PFOR_II"/>
</dbReference>
<evidence type="ECO:0000313" key="14">
    <source>
        <dbReference type="EMBL" id="AOU97251.1"/>
    </source>
</evidence>
<evidence type="ECO:0000256" key="3">
    <source>
        <dbReference type="ARBA" id="ARBA00012281"/>
    </source>
</evidence>
<keyword evidence="15" id="KW-1185">Reference proteome</keyword>
<dbReference type="PANTHER" id="PTHR43825">
    <property type="entry name" value="PYRUVATE DEHYDROGENASE E1 COMPONENT"/>
    <property type="match status" value="1"/>
</dbReference>
<comment type="cofactor">
    <cofactor evidence="1 9">
        <name>thiamine diphosphate</name>
        <dbReference type="ChEBI" id="CHEBI:58937"/>
    </cofactor>
</comment>
<evidence type="ECO:0000313" key="15">
    <source>
        <dbReference type="Proteomes" id="UP000095401"/>
    </source>
</evidence>
<dbReference type="InterPro" id="IPR005474">
    <property type="entry name" value="Transketolase_N"/>
</dbReference>
<accession>A0A1D8ILH2</accession>
<dbReference type="InterPro" id="IPR004660">
    <property type="entry name" value="PDH_E1"/>
</dbReference>
<evidence type="ECO:0000256" key="1">
    <source>
        <dbReference type="ARBA" id="ARBA00001964"/>
    </source>
</evidence>
<dbReference type="PIRSF" id="PIRSF000156">
    <property type="entry name" value="Pyruvate_dh_E1"/>
    <property type="match status" value="1"/>
</dbReference>
<evidence type="ECO:0000256" key="8">
    <source>
        <dbReference type="ARBA" id="ARBA00051231"/>
    </source>
</evidence>
<comment type="cofactor">
    <cofactor evidence="10">
        <name>Mg(2+)</name>
        <dbReference type="ChEBI" id="CHEBI:18420"/>
    </cofactor>
</comment>
<evidence type="ECO:0000259" key="13">
    <source>
        <dbReference type="Pfam" id="PF22613"/>
    </source>
</evidence>
<organism evidence="14 15">
    <name type="scientific">Acidihalobacter yilgarnensis</name>
    <dbReference type="NCBI Taxonomy" id="2819280"/>
    <lineage>
        <taxon>Bacteria</taxon>
        <taxon>Pseudomonadati</taxon>
        <taxon>Pseudomonadota</taxon>
        <taxon>Gammaproteobacteria</taxon>
        <taxon>Chromatiales</taxon>
        <taxon>Ectothiorhodospiraceae</taxon>
        <taxon>Acidihalobacter</taxon>
    </lineage>
</organism>
<name>A0A1D8ILH2_9GAMM</name>
<evidence type="ECO:0000256" key="4">
    <source>
        <dbReference type="ARBA" id="ARBA00017172"/>
    </source>
</evidence>
<dbReference type="PANTHER" id="PTHR43825:SF3">
    <property type="entry name" value="PYRUVATE DEHYDROGENASE E1 COMPONENT"/>
    <property type="match status" value="1"/>
</dbReference>
<evidence type="ECO:0000256" key="7">
    <source>
        <dbReference type="ARBA" id="ARBA00023317"/>
    </source>
</evidence>
<feature type="binding site" evidence="10">
    <location>
        <position position="261"/>
    </location>
    <ligand>
        <name>Mg(2+)</name>
        <dbReference type="ChEBI" id="CHEBI:18420"/>
    </ligand>
</feature>
<dbReference type="Pfam" id="PF00456">
    <property type="entry name" value="Transketolase_N"/>
    <property type="match status" value="1"/>
</dbReference>
<evidence type="ECO:0000256" key="10">
    <source>
        <dbReference type="PIRSR" id="PIRSR000156-1"/>
    </source>
</evidence>
<feature type="domain" description="Transketolase-like C-terminal" evidence="13">
    <location>
        <begin position="712"/>
        <end position="845"/>
    </location>
</feature>
<dbReference type="KEGG" id="aprs:BI364_03890"/>
<feature type="domain" description="Pyruvate dehydrogenase E1 component middle" evidence="12">
    <location>
        <begin position="473"/>
        <end position="699"/>
    </location>
</feature>
<protein>
    <recommendedName>
        <fullName evidence="4 9">Pyruvate dehydrogenase E1 component</fullName>
        <ecNumber evidence="3 9">1.2.4.1</ecNumber>
    </recommendedName>
</protein>
<comment type="function">
    <text evidence="2 9">Component of the pyruvate dehydrogenase (PDH) complex, that catalyzes the overall conversion of pyruvate to acetyl-CoA and CO(2).</text>
</comment>
<dbReference type="InterPro" id="IPR029061">
    <property type="entry name" value="THDP-binding"/>
</dbReference>
<reference evidence="15" key="1">
    <citation type="submission" date="2016-09" db="EMBL/GenBank/DDBJ databases">
        <title>Acidihalobacter prosperus F5.</title>
        <authorList>
            <person name="Khaleque H.N."/>
            <person name="Ramsay J.P."/>
            <person name="Kaksonen A.H."/>
            <person name="Boxall N.J."/>
            <person name="Watkin E.L.J."/>
        </authorList>
    </citation>
    <scope>NUCLEOTIDE SEQUENCE [LARGE SCALE GENOMIC DNA]</scope>
    <source>
        <strain evidence="15">F5</strain>
    </source>
</reference>
<sequence>MNTHVQLQDADAIETQEWIDALESVIEQEGVERAHYLLEQLIDKARRSGAYLPYSANTAYVNTIPPHLEAILPGDQAMERRIRSLIRWNALAMVVKANRKSSELGGHIASFASIATLYDVGFNHFWRAPTHEHGGDLVYFQGHSSPGNYARAFLEGRLSEEQLDNFRQEVDGKGIPSYPHPWSMPDFWQFPTVSMGLGPLQAVYQARFMKYLSDRGLADTRDRKVWCFIGDGEMDEPESMAGISLASREKLDNLIFVINCNLQRLDGPVRGNGKVVQEFEALFRGAGWNALKVLWGRYWDPLLARDQDGLLQRRMMEAVDGEYQNYKSKDGAYVREHFFGKYPELKAMVATMSDEDVWRLNRGGHDPYKVYAAYAAAAKHTGEPTVILAHTVKGYGMGRAGQGQNRTHQQKKLHDEELLAFRDRFDIPLSDEDVVACKYFRPAEDSEEMRYLRARREALGGYLPMRKRLAAPLEVPGLDAFAPLLEDSGDRELSTTMAFVRMLTVLTRDKKIGKNIVPIIPDEARTFGMEGMFRQLGIYSSVGQLYTPEDKDQIMFYKEDKSGQIIEEGLNEAGAIASWIAAATAYSNHDVNMVPFFTFYSMFGFQRVGDFIWAAGDMQARGFLMGATAGRTTLAGEGLQHQDGHSHVMAGFIPNCVSYDPTFAYELAVIVQDGMRRMYDEQENVFYYITVMNENYHHPAMPKGAEEGIIKGLYLFRQGGRKKKKVQLLGSGTILREVIAAAELLEQDFGVTADIWSATSFNELRREADDAERWSRLHPEAPAREAYVSACLKGRAGPFVVATDYIKQYADQIRAWIPGRYVVLGTDGFGRSDTRQQLRKYFEVDRYHVAVAALKALADEGTISATEVSRAIALYGVDPNKPHPTTA</sequence>
<dbReference type="Pfam" id="PF17831">
    <property type="entry name" value="PDH_E1_M"/>
    <property type="match status" value="1"/>
</dbReference>
<gene>
    <name evidence="14" type="ORF">BI364_03890</name>
</gene>
<dbReference type="NCBIfam" id="TIGR00759">
    <property type="entry name" value="aceE"/>
    <property type="match status" value="1"/>
</dbReference>
<dbReference type="SUPFAM" id="SSF52518">
    <property type="entry name" value="Thiamin diphosphate-binding fold (THDP-binding)"/>
    <property type="match status" value="2"/>
</dbReference>
<dbReference type="InterPro" id="IPR041621">
    <property type="entry name" value="PDH_E1_M"/>
</dbReference>
<keyword evidence="10" id="KW-0460">Magnesium</keyword>
<dbReference type="InterPro" id="IPR051157">
    <property type="entry name" value="PDH/Transketolase"/>
</dbReference>
<dbReference type="InterPro" id="IPR035807">
    <property type="entry name" value="PDC_E1_N"/>
</dbReference>
<keyword evidence="5 9" id="KW-0560">Oxidoreductase</keyword>
<comment type="catalytic activity">
    <reaction evidence="8 9">
        <text>N(6)-[(R)-lipoyl]-L-lysyl-[protein] + pyruvate + H(+) = N(6)-[(R)-S(8)-acetyldihydrolipoyl]-L-lysyl-[protein] + CO2</text>
        <dbReference type="Rhea" id="RHEA:19189"/>
        <dbReference type="Rhea" id="RHEA-COMP:10474"/>
        <dbReference type="Rhea" id="RHEA-COMP:10478"/>
        <dbReference type="ChEBI" id="CHEBI:15361"/>
        <dbReference type="ChEBI" id="CHEBI:15378"/>
        <dbReference type="ChEBI" id="CHEBI:16526"/>
        <dbReference type="ChEBI" id="CHEBI:83099"/>
        <dbReference type="ChEBI" id="CHEBI:83111"/>
        <dbReference type="EC" id="1.2.4.1"/>
    </reaction>
</comment>
<dbReference type="EC" id="1.2.4.1" evidence="3 9"/>
<evidence type="ECO:0000259" key="12">
    <source>
        <dbReference type="Pfam" id="PF17831"/>
    </source>
</evidence>
<evidence type="ECO:0000259" key="11">
    <source>
        <dbReference type="Pfam" id="PF00456"/>
    </source>
</evidence>